<sequence length="144" mass="17244">MHRFSLQQVHPSPFPTTDIPYWEWNFILFSKLKEIIIFSCFQCYPKEVVFLGEEKERMKTRKGDSGEKFQGGEKNRRAISVKNSSVKTRVMIIFKSWNVNHFIPCNLMNFPLDIPIGRMKRLQKNQNNKVVLKHDWWNLKEKNI</sequence>
<name>A0A9I9E6K9_CUCME</name>
<evidence type="ECO:0000313" key="1">
    <source>
        <dbReference type="EnsemblPlants" id="MELO3C029503.2.1"/>
    </source>
</evidence>
<dbReference type="AlphaFoldDB" id="A0A9I9E6K9"/>
<dbReference type="EnsemblPlants" id="MELO3C029503.2.1">
    <property type="protein sequence ID" value="MELO3C029503.2.1"/>
    <property type="gene ID" value="MELO3C029503.2"/>
</dbReference>
<accession>A0A9I9E6K9</accession>
<organism evidence="1">
    <name type="scientific">Cucumis melo</name>
    <name type="common">Muskmelon</name>
    <dbReference type="NCBI Taxonomy" id="3656"/>
    <lineage>
        <taxon>Eukaryota</taxon>
        <taxon>Viridiplantae</taxon>
        <taxon>Streptophyta</taxon>
        <taxon>Embryophyta</taxon>
        <taxon>Tracheophyta</taxon>
        <taxon>Spermatophyta</taxon>
        <taxon>Magnoliopsida</taxon>
        <taxon>eudicotyledons</taxon>
        <taxon>Gunneridae</taxon>
        <taxon>Pentapetalae</taxon>
        <taxon>rosids</taxon>
        <taxon>fabids</taxon>
        <taxon>Cucurbitales</taxon>
        <taxon>Cucurbitaceae</taxon>
        <taxon>Benincaseae</taxon>
        <taxon>Cucumis</taxon>
    </lineage>
</organism>
<dbReference type="Gramene" id="MELO3C029503.2.1">
    <property type="protein sequence ID" value="MELO3C029503.2.1"/>
    <property type="gene ID" value="MELO3C029503.2"/>
</dbReference>
<protein>
    <submittedName>
        <fullName evidence="1">Uncharacterized protein</fullName>
    </submittedName>
</protein>
<reference evidence="1" key="1">
    <citation type="submission" date="2023-03" db="UniProtKB">
        <authorList>
            <consortium name="EnsemblPlants"/>
        </authorList>
    </citation>
    <scope>IDENTIFICATION</scope>
</reference>
<proteinExistence type="predicted"/>